<dbReference type="SUPFAM" id="SSF47413">
    <property type="entry name" value="lambda repressor-like DNA-binding domains"/>
    <property type="match status" value="1"/>
</dbReference>
<dbReference type="GO" id="GO:0003677">
    <property type="term" value="F:DNA binding"/>
    <property type="evidence" value="ECO:0007669"/>
    <property type="project" value="InterPro"/>
</dbReference>
<evidence type="ECO:0000313" key="2">
    <source>
        <dbReference type="EMBL" id="OQX01961.1"/>
    </source>
</evidence>
<evidence type="ECO:0000313" key="3">
    <source>
        <dbReference type="Proteomes" id="UP000192491"/>
    </source>
</evidence>
<proteinExistence type="predicted"/>
<dbReference type="PROSITE" id="PS50943">
    <property type="entry name" value="HTH_CROC1"/>
    <property type="match status" value="1"/>
</dbReference>
<comment type="caution">
    <text evidence="2">The sequence shown here is derived from an EMBL/GenBank/DDBJ whole genome shotgun (WGS) entry which is preliminary data.</text>
</comment>
<accession>A0A1Y1QBQ5</accession>
<dbReference type="CDD" id="cd00093">
    <property type="entry name" value="HTH_XRE"/>
    <property type="match status" value="1"/>
</dbReference>
<reference evidence="2 3" key="1">
    <citation type="submission" date="2017-01" db="EMBL/GenBank/DDBJ databases">
        <title>Novel large sulfur bacteria in the metagenomes of groundwater-fed chemosynthetic microbial mats in the Lake Huron basin.</title>
        <authorList>
            <person name="Sharrar A.M."/>
            <person name="Flood B.E."/>
            <person name="Bailey J.V."/>
            <person name="Jones D.S."/>
            <person name="Biddanda B."/>
            <person name="Ruberg S.A."/>
            <person name="Marcus D.N."/>
            <person name="Dick G.J."/>
        </authorList>
    </citation>
    <scope>NUCLEOTIDE SEQUENCE [LARGE SCALE GENOMIC DNA]</scope>
    <source>
        <strain evidence="2">A8</strain>
    </source>
</reference>
<sequence>MIKHPQSLFGSRLRAARIRAGLPQDRLGVLIGLDEGCSSARISRYETGTHAPPFEIAQSLAAVLSVPVAYFYCPQEKLAEVLVELYGLAEAELQLVLEELRVIRAKRVARDA</sequence>
<dbReference type="EMBL" id="MTEJ01000528">
    <property type="protein sequence ID" value="OQX01961.1"/>
    <property type="molecule type" value="Genomic_DNA"/>
</dbReference>
<protein>
    <submittedName>
        <fullName evidence="2">Transcriptional regulator</fullName>
    </submittedName>
</protein>
<dbReference type="InterPro" id="IPR001387">
    <property type="entry name" value="Cro/C1-type_HTH"/>
</dbReference>
<name>A0A1Y1QBQ5_9GAMM</name>
<feature type="domain" description="HTH cro/C1-type" evidence="1">
    <location>
        <begin position="13"/>
        <end position="71"/>
    </location>
</feature>
<organism evidence="2 3">
    <name type="scientific">Thiothrix lacustris</name>
    <dbReference type="NCBI Taxonomy" id="525917"/>
    <lineage>
        <taxon>Bacteria</taxon>
        <taxon>Pseudomonadati</taxon>
        <taxon>Pseudomonadota</taxon>
        <taxon>Gammaproteobacteria</taxon>
        <taxon>Thiotrichales</taxon>
        <taxon>Thiotrichaceae</taxon>
        <taxon>Thiothrix</taxon>
    </lineage>
</organism>
<gene>
    <name evidence="2" type="ORF">BWK73_44335</name>
</gene>
<dbReference type="InterPro" id="IPR010982">
    <property type="entry name" value="Lambda_DNA-bd_dom_sf"/>
</dbReference>
<evidence type="ECO:0000259" key="1">
    <source>
        <dbReference type="PROSITE" id="PS50943"/>
    </source>
</evidence>
<dbReference type="AlphaFoldDB" id="A0A1Y1QBQ5"/>
<dbReference type="Proteomes" id="UP000192491">
    <property type="component" value="Unassembled WGS sequence"/>
</dbReference>
<dbReference type="Pfam" id="PF13560">
    <property type="entry name" value="HTH_31"/>
    <property type="match status" value="1"/>
</dbReference>
<dbReference type="SMART" id="SM00530">
    <property type="entry name" value="HTH_XRE"/>
    <property type="match status" value="1"/>
</dbReference>
<dbReference type="Gene3D" id="1.10.260.40">
    <property type="entry name" value="lambda repressor-like DNA-binding domains"/>
    <property type="match status" value="1"/>
</dbReference>